<protein>
    <recommendedName>
        <fullName evidence="2">CCHC-type domain-containing protein</fullName>
    </recommendedName>
</protein>
<dbReference type="InterPro" id="IPR036875">
    <property type="entry name" value="Znf_CCHC_sf"/>
</dbReference>
<proteinExistence type="predicted"/>
<evidence type="ECO:0000256" key="1">
    <source>
        <dbReference type="PROSITE-ProRule" id="PRU00047"/>
    </source>
</evidence>
<feature type="domain" description="CCHC-type" evidence="2">
    <location>
        <begin position="222"/>
        <end position="235"/>
    </location>
</feature>
<keyword evidence="1" id="KW-0862">Zinc</keyword>
<accession>A0A0A9CFM3</accession>
<dbReference type="Gene3D" id="4.10.60.10">
    <property type="entry name" value="Zinc finger, CCHC-type"/>
    <property type="match status" value="1"/>
</dbReference>
<keyword evidence="1" id="KW-0479">Metal-binding</keyword>
<dbReference type="PROSITE" id="PS50158">
    <property type="entry name" value="ZF_CCHC"/>
    <property type="match status" value="1"/>
</dbReference>
<reference evidence="3" key="2">
    <citation type="journal article" date="2015" name="Data Brief">
        <title>Shoot transcriptome of the giant reed, Arundo donax.</title>
        <authorList>
            <person name="Barrero R.A."/>
            <person name="Guerrero F.D."/>
            <person name="Moolhuijzen P."/>
            <person name="Goolsby J.A."/>
            <person name="Tidwell J."/>
            <person name="Bellgard S.E."/>
            <person name="Bellgard M.I."/>
        </authorList>
    </citation>
    <scope>NUCLEOTIDE SEQUENCE</scope>
    <source>
        <tissue evidence="3">Shoot tissue taken approximately 20 cm above the soil surface</tissue>
    </source>
</reference>
<dbReference type="Pfam" id="PF00098">
    <property type="entry name" value="zf-CCHC"/>
    <property type="match status" value="1"/>
</dbReference>
<dbReference type="InterPro" id="IPR001878">
    <property type="entry name" value="Znf_CCHC"/>
</dbReference>
<keyword evidence="1" id="KW-0863">Zinc-finger</keyword>
<dbReference type="AlphaFoldDB" id="A0A0A9CFM3"/>
<reference evidence="3" key="1">
    <citation type="submission" date="2014-09" db="EMBL/GenBank/DDBJ databases">
        <authorList>
            <person name="Magalhaes I.L.F."/>
            <person name="Oliveira U."/>
            <person name="Santos F.R."/>
            <person name="Vidigal T.H.D.A."/>
            <person name="Brescovit A.D."/>
            <person name="Santos A.J."/>
        </authorList>
    </citation>
    <scope>NUCLEOTIDE SEQUENCE</scope>
    <source>
        <tissue evidence="3">Shoot tissue taken approximately 20 cm above the soil surface</tissue>
    </source>
</reference>
<organism evidence="3">
    <name type="scientific">Arundo donax</name>
    <name type="common">Giant reed</name>
    <name type="synonym">Donax arundinaceus</name>
    <dbReference type="NCBI Taxonomy" id="35708"/>
    <lineage>
        <taxon>Eukaryota</taxon>
        <taxon>Viridiplantae</taxon>
        <taxon>Streptophyta</taxon>
        <taxon>Embryophyta</taxon>
        <taxon>Tracheophyta</taxon>
        <taxon>Spermatophyta</taxon>
        <taxon>Magnoliopsida</taxon>
        <taxon>Liliopsida</taxon>
        <taxon>Poales</taxon>
        <taxon>Poaceae</taxon>
        <taxon>PACMAD clade</taxon>
        <taxon>Arundinoideae</taxon>
        <taxon>Arundineae</taxon>
        <taxon>Arundo</taxon>
    </lineage>
</organism>
<name>A0A0A9CFM3_ARUDO</name>
<dbReference type="EMBL" id="GBRH01224632">
    <property type="protein sequence ID" value="JAD73263.1"/>
    <property type="molecule type" value="Transcribed_RNA"/>
</dbReference>
<evidence type="ECO:0000259" key="2">
    <source>
        <dbReference type="PROSITE" id="PS50158"/>
    </source>
</evidence>
<dbReference type="GO" id="GO:0008270">
    <property type="term" value="F:zinc ion binding"/>
    <property type="evidence" value="ECO:0007669"/>
    <property type="project" value="UniProtKB-KW"/>
</dbReference>
<dbReference type="SUPFAM" id="SSF57756">
    <property type="entry name" value="Retrovirus zinc finger-like domains"/>
    <property type="match status" value="1"/>
</dbReference>
<dbReference type="GO" id="GO:0003676">
    <property type="term" value="F:nucleic acid binding"/>
    <property type="evidence" value="ECO:0007669"/>
    <property type="project" value="InterPro"/>
</dbReference>
<sequence length="249" mass="26724">MSDDTSVGSVSGALIDGVALHQGAGRARRLPPVEGVAAPPRPHPWRRRVLFEDLPTGGADDVAAAKKWAHDDAVCPGHILAALSDCMLPEYARHATAADLWRAPTTWRRPASGGGGFNEFCFDEDGPFLEQLAHAEALGAAAELGDGAVAFGLREKLPEVVGMAVLLSPDPKKEGMELVWDVARRVVSNGAKPEFLWARTATGEDPEDCYVDDLKPEQNTVCWSCGEPGHIVRNCGEPGRVAKKFKRRA</sequence>
<dbReference type="SMART" id="SM00343">
    <property type="entry name" value="ZnF_C2HC"/>
    <property type="match status" value="1"/>
</dbReference>
<evidence type="ECO:0000313" key="3">
    <source>
        <dbReference type="EMBL" id="JAD73263.1"/>
    </source>
</evidence>